<dbReference type="OrthoDB" id="10257314at2759"/>
<accession>B0DA83</accession>
<dbReference type="KEGG" id="lbc:LACBIDRAFT_297197"/>
<protein>
    <submittedName>
        <fullName evidence="1">Predicted protein</fullName>
    </submittedName>
</protein>
<name>B0DA83_LACBS</name>
<dbReference type="EMBL" id="DS547101">
    <property type="protein sequence ID" value="EDR08482.1"/>
    <property type="molecule type" value="Genomic_DNA"/>
</dbReference>
<dbReference type="GeneID" id="6076581"/>
<dbReference type="InParanoid" id="B0DA83"/>
<organism evidence="2">
    <name type="scientific">Laccaria bicolor (strain S238N-H82 / ATCC MYA-4686)</name>
    <name type="common">Bicoloured deceiver</name>
    <name type="synonym">Laccaria laccata var. bicolor</name>
    <dbReference type="NCBI Taxonomy" id="486041"/>
    <lineage>
        <taxon>Eukaryota</taxon>
        <taxon>Fungi</taxon>
        <taxon>Dikarya</taxon>
        <taxon>Basidiomycota</taxon>
        <taxon>Agaricomycotina</taxon>
        <taxon>Agaricomycetes</taxon>
        <taxon>Agaricomycetidae</taxon>
        <taxon>Agaricales</taxon>
        <taxon>Agaricineae</taxon>
        <taxon>Hydnangiaceae</taxon>
        <taxon>Laccaria</taxon>
    </lineage>
</organism>
<dbReference type="HOGENOM" id="CLU_2979491_0_0_1"/>
<sequence length="58" mass="6467">MAAAANSNQTAPTTNDLKAKLADKLFNPFYSPPGDDDGNETYQYAEFKQNLIFPRRQA</sequence>
<evidence type="ECO:0000313" key="1">
    <source>
        <dbReference type="EMBL" id="EDR08482.1"/>
    </source>
</evidence>
<dbReference type="Proteomes" id="UP000001194">
    <property type="component" value="Unassembled WGS sequence"/>
</dbReference>
<dbReference type="AlphaFoldDB" id="B0DA83"/>
<reference evidence="1 2" key="1">
    <citation type="journal article" date="2008" name="Nature">
        <title>The genome of Laccaria bicolor provides insights into mycorrhizal symbiosis.</title>
        <authorList>
            <person name="Martin F."/>
            <person name="Aerts A."/>
            <person name="Ahren D."/>
            <person name="Brun A."/>
            <person name="Danchin E.G.J."/>
            <person name="Duchaussoy F."/>
            <person name="Gibon J."/>
            <person name="Kohler A."/>
            <person name="Lindquist E."/>
            <person name="Pereda V."/>
            <person name="Salamov A."/>
            <person name="Shapiro H.J."/>
            <person name="Wuyts J."/>
            <person name="Blaudez D."/>
            <person name="Buee M."/>
            <person name="Brokstein P."/>
            <person name="Canbaeck B."/>
            <person name="Cohen D."/>
            <person name="Courty P.E."/>
            <person name="Coutinho P.M."/>
            <person name="Delaruelle C."/>
            <person name="Detter J.C."/>
            <person name="Deveau A."/>
            <person name="DiFazio S."/>
            <person name="Duplessis S."/>
            <person name="Fraissinet-Tachet L."/>
            <person name="Lucic E."/>
            <person name="Frey-Klett P."/>
            <person name="Fourrey C."/>
            <person name="Feussner I."/>
            <person name="Gay G."/>
            <person name="Grimwood J."/>
            <person name="Hoegger P.J."/>
            <person name="Jain P."/>
            <person name="Kilaru S."/>
            <person name="Labbe J."/>
            <person name="Lin Y.C."/>
            <person name="Legue V."/>
            <person name="Le Tacon F."/>
            <person name="Marmeisse R."/>
            <person name="Melayah D."/>
            <person name="Montanini B."/>
            <person name="Muratet M."/>
            <person name="Nehls U."/>
            <person name="Niculita-Hirzel H."/>
            <person name="Oudot-Le Secq M.P."/>
            <person name="Peter M."/>
            <person name="Quesneville H."/>
            <person name="Rajashekar B."/>
            <person name="Reich M."/>
            <person name="Rouhier N."/>
            <person name="Schmutz J."/>
            <person name="Yin T."/>
            <person name="Chalot M."/>
            <person name="Henrissat B."/>
            <person name="Kuees U."/>
            <person name="Lucas S."/>
            <person name="Van de Peer Y."/>
            <person name="Podila G.K."/>
            <person name="Polle A."/>
            <person name="Pukkila P.J."/>
            <person name="Richardson P.M."/>
            <person name="Rouze P."/>
            <person name="Sanders I.R."/>
            <person name="Stajich J.E."/>
            <person name="Tunlid A."/>
            <person name="Tuskan G."/>
            <person name="Grigoriev I.V."/>
        </authorList>
    </citation>
    <scope>NUCLEOTIDE SEQUENCE [LARGE SCALE GENOMIC DNA]</scope>
    <source>
        <strain evidence="2">S238N-H82 / ATCC MYA-4686</strain>
    </source>
</reference>
<gene>
    <name evidence="1" type="ORF">LACBIDRAFT_297197</name>
</gene>
<evidence type="ECO:0000313" key="2">
    <source>
        <dbReference type="Proteomes" id="UP000001194"/>
    </source>
</evidence>
<keyword evidence="2" id="KW-1185">Reference proteome</keyword>
<proteinExistence type="predicted"/>
<dbReference type="RefSeq" id="XP_001880707.1">
    <property type="nucleotide sequence ID" value="XM_001880672.1"/>
</dbReference>